<accession>A0A853AF16</accession>
<keyword evidence="5" id="KW-1185">Reference proteome</keyword>
<sequence length="685" mass="73806">MSTQSERSDAASTGLADWVRVAREQSLPDAPVLLCTRGGVVVRATAQAAALLGTEDPDDLVGRQLDELGIGDGPQHAHGRPGSAVRTVSWPYGHDERFLFTVLCDVSDLVAPPARPAFGKADDSLEGERADQISNAPLLDLQRAAKIGTWQLDPATDTLWLSKVLHELTGIPQRGAMPFEEFLVFVHPEDRDMVREKVLSSVERSEPVEFEHRFFRGDGALRRLRVYGVFSGGRDGRPPLVVGTAHDVGASPHAVPDRSSALVDMPSAVEALAGLLRGAGAEDVAVLACVIDNLHRIDHSLGSEAAADVEASVAERLAEGLPDSCFGARTPRREKFMVVCPDTRAVGGMEALITLLSGLLRTTLPVGNHLVQLSGSIGVATPRGGGTTAEDLFRHASIAASEAQRKGFNQVVLANPDLIAAADRQLPLEAQLRDALDHDELTVHYQPVVSADGSIAAAEALVRWPHPERGPISPAVFLPVAERAGQLHDLDKWVLRTALREAAGWPWVHGRPVTVAVNLAGLLPGEPNFVDFVADAVTTAGIDWNRITLELVETDLVDLRPQNRYAMERLVERGARFAIDDFGTGYSSMARLKHLPVQIIKLDGRFVSDIDRNNTDLAVARAVCSMSHAMGHLCLAEGVETTDQLRVLNSIGMDYYQGFLFSPAVPAEDFRAMLEVGTAHGAQPR</sequence>
<dbReference type="EMBL" id="JACCFJ010000001">
    <property type="protein sequence ID" value="NYI81679.1"/>
    <property type="molecule type" value="Genomic_DNA"/>
</dbReference>
<dbReference type="InterPro" id="IPR000014">
    <property type="entry name" value="PAS"/>
</dbReference>
<gene>
    <name evidence="4" type="ORF">HNR68_000309</name>
</gene>
<feature type="domain" description="EAL" evidence="2">
    <location>
        <begin position="425"/>
        <end position="678"/>
    </location>
</feature>
<organism evidence="4 5">
    <name type="scientific">Saccharopolyspora hordei</name>
    <dbReference type="NCBI Taxonomy" id="1838"/>
    <lineage>
        <taxon>Bacteria</taxon>
        <taxon>Bacillati</taxon>
        <taxon>Actinomycetota</taxon>
        <taxon>Actinomycetes</taxon>
        <taxon>Pseudonocardiales</taxon>
        <taxon>Pseudonocardiaceae</taxon>
        <taxon>Saccharopolyspora</taxon>
    </lineage>
</organism>
<dbReference type="InterPro" id="IPR001633">
    <property type="entry name" value="EAL_dom"/>
</dbReference>
<dbReference type="PROSITE" id="PS50112">
    <property type="entry name" value="PAS"/>
    <property type="match status" value="1"/>
</dbReference>
<evidence type="ECO:0000313" key="5">
    <source>
        <dbReference type="Proteomes" id="UP000587002"/>
    </source>
</evidence>
<dbReference type="SUPFAM" id="SSF55073">
    <property type="entry name" value="Nucleotide cyclase"/>
    <property type="match status" value="1"/>
</dbReference>
<dbReference type="Gene3D" id="3.30.70.270">
    <property type="match status" value="1"/>
</dbReference>
<dbReference type="InterPro" id="IPR043128">
    <property type="entry name" value="Rev_trsase/Diguanyl_cyclase"/>
</dbReference>
<dbReference type="RefSeq" id="WP_343049875.1">
    <property type="nucleotide sequence ID" value="NZ_BAABFH010000001.1"/>
</dbReference>
<dbReference type="PROSITE" id="PS50887">
    <property type="entry name" value="GGDEF"/>
    <property type="match status" value="1"/>
</dbReference>
<dbReference type="Pfam" id="PF08447">
    <property type="entry name" value="PAS_3"/>
    <property type="match status" value="1"/>
</dbReference>
<dbReference type="Proteomes" id="UP000587002">
    <property type="component" value="Unassembled WGS sequence"/>
</dbReference>
<dbReference type="InterPro" id="IPR050706">
    <property type="entry name" value="Cyclic-di-GMP_PDE-like"/>
</dbReference>
<dbReference type="PANTHER" id="PTHR33121">
    <property type="entry name" value="CYCLIC DI-GMP PHOSPHODIESTERASE PDEF"/>
    <property type="match status" value="1"/>
</dbReference>
<dbReference type="InterPro" id="IPR013655">
    <property type="entry name" value="PAS_fold_3"/>
</dbReference>
<dbReference type="InterPro" id="IPR000160">
    <property type="entry name" value="GGDEF_dom"/>
</dbReference>
<dbReference type="PROSITE" id="PS50883">
    <property type="entry name" value="EAL"/>
    <property type="match status" value="1"/>
</dbReference>
<dbReference type="SUPFAM" id="SSF141868">
    <property type="entry name" value="EAL domain-like"/>
    <property type="match status" value="1"/>
</dbReference>
<dbReference type="InterPro" id="IPR035919">
    <property type="entry name" value="EAL_sf"/>
</dbReference>
<feature type="domain" description="GGDEF" evidence="3">
    <location>
        <begin position="282"/>
        <end position="416"/>
    </location>
</feature>
<proteinExistence type="predicted"/>
<dbReference type="SUPFAM" id="SSF55785">
    <property type="entry name" value="PYP-like sensor domain (PAS domain)"/>
    <property type="match status" value="1"/>
</dbReference>
<dbReference type="SMART" id="SM00267">
    <property type="entry name" value="GGDEF"/>
    <property type="match status" value="1"/>
</dbReference>
<dbReference type="Gene3D" id="3.20.20.450">
    <property type="entry name" value="EAL domain"/>
    <property type="match status" value="1"/>
</dbReference>
<dbReference type="InterPro" id="IPR029787">
    <property type="entry name" value="Nucleotide_cyclase"/>
</dbReference>
<name>A0A853AF16_9PSEU</name>
<evidence type="ECO:0000259" key="2">
    <source>
        <dbReference type="PROSITE" id="PS50883"/>
    </source>
</evidence>
<evidence type="ECO:0000313" key="4">
    <source>
        <dbReference type="EMBL" id="NYI81679.1"/>
    </source>
</evidence>
<dbReference type="Pfam" id="PF00990">
    <property type="entry name" value="GGDEF"/>
    <property type="match status" value="1"/>
</dbReference>
<dbReference type="PANTHER" id="PTHR33121:SF70">
    <property type="entry name" value="SIGNALING PROTEIN YKOW"/>
    <property type="match status" value="1"/>
</dbReference>
<comment type="caution">
    <text evidence="4">The sequence shown here is derived from an EMBL/GenBank/DDBJ whole genome shotgun (WGS) entry which is preliminary data.</text>
</comment>
<dbReference type="CDD" id="cd00130">
    <property type="entry name" value="PAS"/>
    <property type="match status" value="1"/>
</dbReference>
<dbReference type="GO" id="GO:0071111">
    <property type="term" value="F:cyclic-guanylate-specific phosphodiesterase activity"/>
    <property type="evidence" value="ECO:0007669"/>
    <property type="project" value="InterPro"/>
</dbReference>
<dbReference type="InterPro" id="IPR035965">
    <property type="entry name" value="PAS-like_dom_sf"/>
</dbReference>
<evidence type="ECO:0000259" key="1">
    <source>
        <dbReference type="PROSITE" id="PS50112"/>
    </source>
</evidence>
<feature type="domain" description="PAS" evidence="1">
    <location>
        <begin position="134"/>
        <end position="205"/>
    </location>
</feature>
<evidence type="ECO:0000259" key="3">
    <source>
        <dbReference type="PROSITE" id="PS50887"/>
    </source>
</evidence>
<dbReference type="CDD" id="cd01948">
    <property type="entry name" value="EAL"/>
    <property type="match status" value="1"/>
</dbReference>
<dbReference type="Pfam" id="PF00563">
    <property type="entry name" value="EAL"/>
    <property type="match status" value="1"/>
</dbReference>
<reference evidence="4 5" key="1">
    <citation type="submission" date="2020-07" db="EMBL/GenBank/DDBJ databases">
        <title>Sequencing the genomes of 1000 actinobacteria strains.</title>
        <authorList>
            <person name="Klenk H.-P."/>
        </authorList>
    </citation>
    <scope>NUCLEOTIDE SEQUENCE [LARGE SCALE GENOMIC DNA]</scope>
    <source>
        <strain evidence="4 5">DSM 44065</strain>
    </source>
</reference>
<dbReference type="SMART" id="SM00052">
    <property type="entry name" value="EAL"/>
    <property type="match status" value="1"/>
</dbReference>
<dbReference type="AlphaFoldDB" id="A0A853AF16"/>
<dbReference type="Gene3D" id="3.30.450.20">
    <property type="entry name" value="PAS domain"/>
    <property type="match status" value="1"/>
</dbReference>
<protein>
    <submittedName>
        <fullName evidence="4">EAL domain-containing protein (Putative c-di-GMP-specific phosphodiesterase class I)/PAS domain-containing protein/GGDEF domain-containing protein</fullName>
    </submittedName>
</protein>